<dbReference type="PROSITE" id="PS50160">
    <property type="entry name" value="DNA_LIGASE_A3"/>
    <property type="match status" value="1"/>
</dbReference>
<dbReference type="InterPro" id="IPR012309">
    <property type="entry name" value="DNA_ligase_ATP-dep_C"/>
</dbReference>
<comment type="catalytic activity">
    <reaction evidence="3">
        <text>ATP + (deoxyribonucleotide)n-3'-hydroxyl + 5'-phospho-(deoxyribonucleotide)m = (deoxyribonucleotide)n+m + AMP + diphosphate.</text>
        <dbReference type="EC" id="6.5.1.1"/>
    </reaction>
</comment>
<gene>
    <name evidence="5" type="ORF">ACFQMJ_33750</name>
</gene>
<proteinExistence type="predicted"/>
<dbReference type="PANTHER" id="PTHR45997">
    <property type="entry name" value="DNA LIGASE 4"/>
    <property type="match status" value="1"/>
</dbReference>
<evidence type="ECO:0000259" key="4">
    <source>
        <dbReference type="PROSITE" id="PS50160"/>
    </source>
</evidence>
<dbReference type="EC" id="6.5.1.1" evidence="1"/>
<protein>
    <recommendedName>
        <fullName evidence="1">DNA ligase (ATP)</fullName>
        <ecNumber evidence="1">6.5.1.1</ecNumber>
    </recommendedName>
</protein>
<keyword evidence="6" id="KW-1185">Reference proteome</keyword>
<dbReference type="GO" id="GO:0016874">
    <property type="term" value="F:ligase activity"/>
    <property type="evidence" value="ECO:0007669"/>
    <property type="project" value="UniProtKB-KW"/>
</dbReference>
<dbReference type="PANTHER" id="PTHR45997:SF1">
    <property type="entry name" value="DNA LIGASE 4"/>
    <property type="match status" value="1"/>
</dbReference>
<dbReference type="InterPro" id="IPR012340">
    <property type="entry name" value="NA-bd_OB-fold"/>
</dbReference>
<dbReference type="Proteomes" id="UP001596378">
    <property type="component" value="Unassembled WGS sequence"/>
</dbReference>
<evidence type="ECO:0000313" key="5">
    <source>
        <dbReference type="EMBL" id="MFC7153518.1"/>
    </source>
</evidence>
<accession>A0ABW2FK25</accession>
<sequence length="318" mass="36075">MELEPVIPFEPIAVTEWPREDGWIAQIKWDGVRMLSYFDGREARLINRRRNDRTPQYPEFADPAAFCSASSFILDGEFIAFDEARPSFQEVMRRDGLRTQTGIAAAVPRVPVTYMIFDVLYLEGRWTTDLPLAQRQRLLENVVVPGERVQVCRNFDDPSTLLAQMRALRMEGIVCKSLDSVYGIGQKDSRWRKLKLTHDLYAAVGGVTYNGPRVNSLLLGLFDGDGGLHYIGYAGTGKLSQEDWRRLTERIPALAVERMPFAGRPDRDKDVTWVRPHLVAKVQFLNWTQGGTMRQPSIQALLPERYLAECGVGQIGAE</sequence>
<dbReference type="RefSeq" id="WP_378052078.1">
    <property type="nucleotide sequence ID" value="NZ_JBHMDN010000042.1"/>
</dbReference>
<evidence type="ECO:0000313" key="6">
    <source>
        <dbReference type="Proteomes" id="UP001596378"/>
    </source>
</evidence>
<reference evidence="6" key="1">
    <citation type="journal article" date="2019" name="Int. J. Syst. Evol. Microbiol.">
        <title>The Global Catalogue of Microorganisms (GCM) 10K type strain sequencing project: providing services to taxonomists for standard genome sequencing and annotation.</title>
        <authorList>
            <consortium name="The Broad Institute Genomics Platform"/>
            <consortium name="The Broad Institute Genome Sequencing Center for Infectious Disease"/>
            <person name="Wu L."/>
            <person name="Ma J."/>
        </authorList>
    </citation>
    <scope>NUCLEOTIDE SEQUENCE [LARGE SCALE GENOMIC DNA]</scope>
    <source>
        <strain evidence="6">KCTC 12907</strain>
    </source>
</reference>
<name>A0ABW2FK25_9BACL</name>
<dbReference type="SUPFAM" id="SSF56091">
    <property type="entry name" value="DNA ligase/mRNA capping enzyme, catalytic domain"/>
    <property type="match status" value="1"/>
</dbReference>
<evidence type="ECO:0000256" key="3">
    <source>
        <dbReference type="ARBA" id="ARBA00034003"/>
    </source>
</evidence>
<evidence type="ECO:0000256" key="2">
    <source>
        <dbReference type="ARBA" id="ARBA00022598"/>
    </source>
</evidence>
<dbReference type="CDD" id="cd07906">
    <property type="entry name" value="Adenylation_DNA_ligase_LigD_LigC"/>
    <property type="match status" value="1"/>
</dbReference>
<comment type="caution">
    <text evidence="5">The sequence shown here is derived from an EMBL/GenBank/DDBJ whole genome shotgun (WGS) entry which is preliminary data.</text>
</comment>
<dbReference type="Gene3D" id="3.30.470.30">
    <property type="entry name" value="DNA ligase/mRNA capping enzyme"/>
    <property type="match status" value="1"/>
</dbReference>
<dbReference type="Gene3D" id="2.40.50.140">
    <property type="entry name" value="Nucleic acid-binding proteins"/>
    <property type="match status" value="1"/>
</dbReference>
<dbReference type="SUPFAM" id="SSF50249">
    <property type="entry name" value="Nucleic acid-binding proteins"/>
    <property type="match status" value="1"/>
</dbReference>
<dbReference type="InterPro" id="IPR016059">
    <property type="entry name" value="DNA_ligase_ATP-dep_CS"/>
</dbReference>
<organism evidence="5 6">
    <name type="scientific">Cohnella cellulosilytica</name>
    <dbReference type="NCBI Taxonomy" id="986710"/>
    <lineage>
        <taxon>Bacteria</taxon>
        <taxon>Bacillati</taxon>
        <taxon>Bacillota</taxon>
        <taxon>Bacilli</taxon>
        <taxon>Bacillales</taxon>
        <taxon>Paenibacillaceae</taxon>
        <taxon>Cohnella</taxon>
    </lineage>
</organism>
<evidence type="ECO:0000256" key="1">
    <source>
        <dbReference type="ARBA" id="ARBA00012727"/>
    </source>
</evidence>
<dbReference type="Pfam" id="PF01068">
    <property type="entry name" value="DNA_ligase_A_M"/>
    <property type="match status" value="1"/>
</dbReference>
<dbReference type="Pfam" id="PF04679">
    <property type="entry name" value="DNA_ligase_A_C"/>
    <property type="match status" value="1"/>
</dbReference>
<dbReference type="EMBL" id="JBHTAI010000036">
    <property type="protein sequence ID" value="MFC7153518.1"/>
    <property type="molecule type" value="Genomic_DNA"/>
</dbReference>
<keyword evidence="2 5" id="KW-0436">Ligase</keyword>
<dbReference type="PROSITE" id="PS00697">
    <property type="entry name" value="DNA_LIGASE_A1"/>
    <property type="match status" value="1"/>
</dbReference>
<dbReference type="Gene3D" id="3.30.1490.70">
    <property type="match status" value="1"/>
</dbReference>
<feature type="domain" description="ATP-dependent DNA ligase family profile" evidence="4">
    <location>
        <begin position="105"/>
        <end position="226"/>
    </location>
</feature>
<dbReference type="CDD" id="cd07971">
    <property type="entry name" value="OBF_DNA_ligase_LigD"/>
    <property type="match status" value="1"/>
</dbReference>
<dbReference type="InterPro" id="IPR012310">
    <property type="entry name" value="DNA_ligase_ATP-dep_cent"/>
</dbReference>
<dbReference type="InterPro" id="IPR029710">
    <property type="entry name" value="LIG4"/>
</dbReference>